<name>A0A2N5UHI0_9BASI</name>
<dbReference type="Proteomes" id="UP000235388">
    <property type="component" value="Unassembled WGS sequence"/>
</dbReference>
<accession>A0A2N5UHI0</accession>
<dbReference type="STRING" id="200324.A0A2N5UHI0"/>
<dbReference type="EMBL" id="PGCJ01000227">
    <property type="protein sequence ID" value="PLW37146.1"/>
    <property type="molecule type" value="Genomic_DNA"/>
</dbReference>
<protein>
    <submittedName>
        <fullName evidence="1">Uncharacterized protein</fullName>
    </submittedName>
</protein>
<dbReference type="AlphaFoldDB" id="A0A2N5UHI0"/>
<evidence type="ECO:0000313" key="1">
    <source>
        <dbReference type="EMBL" id="PLW37146.1"/>
    </source>
</evidence>
<keyword evidence="2" id="KW-1185">Reference proteome</keyword>
<gene>
    <name evidence="1" type="ORF">PCANC_22016</name>
</gene>
<proteinExistence type="predicted"/>
<evidence type="ECO:0000313" key="2">
    <source>
        <dbReference type="Proteomes" id="UP000235388"/>
    </source>
</evidence>
<comment type="caution">
    <text evidence="1">The sequence shown here is derived from an EMBL/GenBank/DDBJ whole genome shotgun (WGS) entry which is preliminary data.</text>
</comment>
<organism evidence="1 2">
    <name type="scientific">Puccinia coronata f. sp. avenae</name>
    <dbReference type="NCBI Taxonomy" id="200324"/>
    <lineage>
        <taxon>Eukaryota</taxon>
        <taxon>Fungi</taxon>
        <taxon>Dikarya</taxon>
        <taxon>Basidiomycota</taxon>
        <taxon>Pucciniomycotina</taxon>
        <taxon>Pucciniomycetes</taxon>
        <taxon>Pucciniales</taxon>
        <taxon>Pucciniaceae</taxon>
        <taxon>Puccinia</taxon>
    </lineage>
</organism>
<sequence>MAVVVVAHVSVTTGHQPIRSAPLASGKNGRTFYATQQLRYAALHLLENTCPSKQAYLLAKPVYKPSKQAYLLAKPVYKPSEQAYLLAKPVYKPSEQAYLLAKPVYQPSEQAYLLAKPVYQPSEQVYLLTKLVPAQRAGIPAHQAGASPASRYTSSPSWCQHSEQVYLLIKLVLAQ</sequence>
<reference evidence="1 2" key="1">
    <citation type="submission" date="2017-11" db="EMBL/GenBank/DDBJ databases">
        <title>De novo assembly and phasing of dikaryotic genomes from two isolates of Puccinia coronata f. sp. avenae, the causal agent of oat crown rust.</title>
        <authorList>
            <person name="Miller M.E."/>
            <person name="Zhang Y."/>
            <person name="Omidvar V."/>
            <person name="Sperschneider J."/>
            <person name="Schwessinger B."/>
            <person name="Raley C."/>
            <person name="Palmer J.M."/>
            <person name="Garnica D."/>
            <person name="Upadhyaya N."/>
            <person name="Rathjen J."/>
            <person name="Taylor J.M."/>
            <person name="Park R.F."/>
            <person name="Dodds P.N."/>
            <person name="Hirsch C.D."/>
            <person name="Kianian S.F."/>
            <person name="Figueroa M."/>
        </authorList>
    </citation>
    <scope>NUCLEOTIDE SEQUENCE [LARGE SCALE GENOMIC DNA]</scope>
    <source>
        <strain evidence="1">12NC29</strain>
    </source>
</reference>